<name>A0A481ZAI7_9VIRU</name>
<organism evidence="1">
    <name type="scientific">Pithovirus LCPAC401</name>
    <dbReference type="NCBI Taxonomy" id="2506595"/>
    <lineage>
        <taxon>Viruses</taxon>
        <taxon>Pithoviruses</taxon>
    </lineage>
</organism>
<proteinExistence type="predicted"/>
<dbReference type="EMBL" id="MK500577">
    <property type="protein sequence ID" value="QBK92372.1"/>
    <property type="molecule type" value="Genomic_DNA"/>
</dbReference>
<protein>
    <submittedName>
        <fullName evidence="1">Uncharacterized protein</fullName>
    </submittedName>
</protein>
<reference evidence="1" key="1">
    <citation type="journal article" date="2019" name="MBio">
        <title>Virus Genomes from Deep Sea Sediments Expand the Ocean Megavirome and Support Independent Origins of Viral Gigantism.</title>
        <authorList>
            <person name="Backstrom D."/>
            <person name="Yutin N."/>
            <person name="Jorgensen S.L."/>
            <person name="Dharamshi J."/>
            <person name="Homa F."/>
            <person name="Zaremba-Niedwiedzka K."/>
            <person name="Spang A."/>
            <person name="Wolf Y.I."/>
            <person name="Koonin E.V."/>
            <person name="Ettema T.J."/>
        </authorList>
    </citation>
    <scope>NUCLEOTIDE SEQUENCE</scope>
</reference>
<sequence length="162" mass="19396">MTCTNEELRRAVRDVDINGFKSELSEMEKKVTCYLESDKLLKTVERIKVTYREAKIRISNSEIEKHKDIANQLKELSILKQKGDKNAVITEKHQRMMCQVKKFTSLLHARRTNKARYLEQMDIWKHLNELIEHYRMGGMSKVEFENRWSMERKLNESIQFTK</sequence>
<gene>
    <name evidence="1" type="ORF">LCPAC401_00100</name>
</gene>
<accession>A0A481ZAI7</accession>
<evidence type="ECO:0000313" key="1">
    <source>
        <dbReference type="EMBL" id="QBK92372.1"/>
    </source>
</evidence>